<organism evidence="4">
    <name type="scientific">Zea mays</name>
    <name type="common">Maize</name>
    <dbReference type="NCBI Taxonomy" id="4577"/>
    <lineage>
        <taxon>Eukaryota</taxon>
        <taxon>Viridiplantae</taxon>
        <taxon>Streptophyta</taxon>
        <taxon>Embryophyta</taxon>
        <taxon>Tracheophyta</taxon>
        <taxon>Spermatophyta</taxon>
        <taxon>Magnoliopsida</taxon>
        <taxon>Liliopsida</taxon>
        <taxon>Poales</taxon>
        <taxon>Poaceae</taxon>
        <taxon>PACMAD clade</taxon>
        <taxon>Panicoideae</taxon>
        <taxon>Andropogonodae</taxon>
        <taxon>Andropogoneae</taxon>
        <taxon>Tripsacinae</taxon>
        <taxon>Zea</taxon>
    </lineage>
</organism>
<accession>C0P3J1</accession>
<evidence type="ECO:0000256" key="2">
    <source>
        <dbReference type="SAM" id="Phobius"/>
    </source>
</evidence>
<keyword evidence="2" id="KW-0812">Transmembrane</keyword>
<evidence type="ECO:0000256" key="3">
    <source>
        <dbReference type="SAM" id="SignalP"/>
    </source>
</evidence>
<keyword evidence="3" id="KW-0732">Signal</keyword>
<dbReference type="EMBL" id="BT062860">
    <property type="protein sequence ID" value="ACN27557.1"/>
    <property type="molecule type" value="mRNA"/>
</dbReference>
<sequence length="159" mass="16379">MKHPTWTLPSLSPYALVLASPITCSSPASAFPSPSTTTASTASLAALRSTAANRHAAVQQREVEATSGRKKAAARGNAAAAQTSAATAAAVVDEEPDAPARERRHARSCSSTARSLSWSTPRRAWQLAAASLGAAMAVLLCAVPVLDRRVCERTDGAAN</sequence>
<evidence type="ECO:0000313" key="4">
    <source>
        <dbReference type="EMBL" id="ACN27557.1"/>
    </source>
</evidence>
<reference evidence="4" key="1">
    <citation type="journal article" date="2009" name="PLoS Genet.">
        <title>Sequencing, mapping, and analysis of 27,455 maize full-length cDNAs.</title>
        <authorList>
            <person name="Soderlund C."/>
            <person name="Descour A."/>
            <person name="Kudrna D."/>
            <person name="Bomhoff M."/>
            <person name="Boyd L."/>
            <person name="Currie J."/>
            <person name="Angelova A."/>
            <person name="Collura K."/>
            <person name="Wissotski M."/>
            <person name="Ashley E."/>
            <person name="Morrow D."/>
            <person name="Fernandes J."/>
            <person name="Walbot V."/>
            <person name="Yu Y."/>
        </authorList>
    </citation>
    <scope>NUCLEOTIDE SEQUENCE</scope>
    <source>
        <strain evidence="4">B73</strain>
    </source>
</reference>
<dbReference type="AlphaFoldDB" id="C0P3J1"/>
<protein>
    <submittedName>
        <fullName evidence="4">Uncharacterized protein</fullName>
    </submittedName>
</protein>
<keyword evidence="2" id="KW-0472">Membrane</keyword>
<feature type="chain" id="PRO_5002901554" evidence="3">
    <location>
        <begin position="20"/>
        <end position="159"/>
    </location>
</feature>
<feature type="signal peptide" evidence="3">
    <location>
        <begin position="1"/>
        <end position="19"/>
    </location>
</feature>
<feature type="compositionally biased region" description="Low complexity" evidence="1">
    <location>
        <begin position="74"/>
        <end position="91"/>
    </location>
</feature>
<name>C0P3J1_MAIZE</name>
<evidence type="ECO:0000256" key="1">
    <source>
        <dbReference type="SAM" id="MobiDB-lite"/>
    </source>
</evidence>
<proteinExistence type="evidence at transcript level"/>
<keyword evidence="2" id="KW-1133">Transmembrane helix</keyword>
<feature type="transmembrane region" description="Helical" evidence="2">
    <location>
        <begin position="124"/>
        <end position="146"/>
    </location>
</feature>
<feature type="region of interest" description="Disordered" evidence="1">
    <location>
        <begin position="53"/>
        <end position="112"/>
    </location>
</feature>